<dbReference type="GO" id="GO:0004386">
    <property type="term" value="F:helicase activity"/>
    <property type="evidence" value="ECO:0007669"/>
    <property type="project" value="UniProtKB-KW"/>
</dbReference>
<dbReference type="Pfam" id="PF00271">
    <property type="entry name" value="Helicase_C"/>
    <property type="match status" value="1"/>
</dbReference>
<dbReference type="OMA" id="LNTKVQC"/>
<keyword evidence="7" id="KW-0238">DNA-binding</keyword>
<accession>A0AA38L191</accession>
<dbReference type="GO" id="GO:0005634">
    <property type="term" value="C:nucleus"/>
    <property type="evidence" value="ECO:0007669"/>
    <property type="project" value="UniProtKB-SubCell"/>
</dbReference>
<name>A0AA38L191_TAXCH</name>
<keyword evidence="6" id="KW-0067">ATP-binding</keyword>
<dbReference type="GO" id="GO:0003677">
    <property type="term" value="F:DNA binding"/>
    <property type="evidence" value="ECO:0007669"/>
    <property type="project" value="UniProtKB-KW"/>
</dbReference>
<dbReference type="InterPro" id="IPR044574">
    <property type="entry name" value="ARIP4-like"/>
</dbReference>
<sequence length="67" mass="7359">LDGSTTGAQRQKLVEQFNDPLNTKVQCIIISTRAGSLGINLPAANRVIIVDGSWNPTHDLQALFRVW</sequence>
<dbReference type="InterPro" id="IPR027417">
    <property type="entry name" value="P-loop_NTPase"/>
</dbReference>
<evidence type="ECO:0000256" key="8">
    <source>
        <dbReference type="ARBA" id="ARBA00023242"/>
    </source>
</evidence>
<evidence type="ECO:0000256" key="2">
    <source>
        <dbReference type="ARBA" id="ARBA00007025"/>
    </source>
</evidence>
<keyword evidence="3" id="KW-0547">Nucleotide-binding</keyword>
<dbReference type="PROSITE" id="PS51194">
    <property type="entry name" value="HELICASE_CTER"/>
    <property type="match status" value="1"/>
</dbReference>
<dbReference type="Gene3D" id="3.40.50.300">
    <property type="entry name" value="P-loop containing nucleotide triphosphate hydrolases"/>
    <property type="match status" value="1"/>
</dbReference>
<dbReference type="GO" id="GO:0005524">
    <property type="term" value="F:ATP binding"/>
    <property type="evidence" value="ECO:0007669"/>
    <property type="project" value="UniProtKB-KW"/>
</dbReference>
<comment type="caution">
    <text evidence="10">The sequence shown here is derived from an EMBL/GenBank/DDBJ whole genome shotgun (WGS) entry which is preliminary data.</text>
</comment>
<dbReference type="InterPro" id="IPR001650">
    <property type="entry name" value="Helicase_C-like"/>
</dbReference>
<comment type="subcellular location">
    <subcellularLocation>
        <location evidence="1">Nucleus</location>
    </subcellularLocation>
</comment>
<evidence type="ECO:0000256" key="5">
    <source>
        <dbReference type="ARBA" id="ARBA00022806"/>
    </source>
</evidence>
<keyword evidence="11" id="KW-1185">Reference proteome</keyword>
<keyword evidence="4" id="KW-0378">Hydrolase</keyword>
<dbReference type="InterPro" id="IPR049730">
    <property type="entry name" value="SNF2/RAD54-like_C"/>
</dbReference>
<organism evidence="10 11">
    <name type="scientific">Taxus chinensis</name>
    <name type="common">Chinese yew</name>
    <name type="synonym">Taxus wallichiana var. chinensis</name>
    <dbReference type="NCBI Taxonomy" id="29808"/>
    <lineage>
        <taxon>Eukaryota</taxon>
        <taxon>Viridiplantae</taxon>
        <taxon>Streptophyta</taxon>
        <taxon>Embryophyta</taxon>
        <taxon>Tracheophyta</taxon>
        <taxon>Spermatophyta</taxon>
        <taxon>Pinopsida</taxon>
        <taxon>Pinidae</taxon>
        <taxon>Conifers II</taxon>
        <taxon>Cupressales</taxon>
        <taxon>Taxaceae</taxon>
        <taxon>Taxus</taxon>
    </lineage>
</organism>
<dbReference type="SMART" id="SM00490">
    <property type="entry name" value="HELICc"/>
    <property type="match status" value="1"/>
</dbReference>
<keyword evidence="5" id="KW-0347">Helicase</keyword>
<comment type="similarity">
    <text evidence="2">Belongs to the SNF2/RAD54 helicase family.</text>
</comment>
<evidence type="ECO:0000256" key="6">
    <source>
        <dbReference type="ARBA" id="ARBA00022840"/>
    </source>
</evidence>
<dbReference type="GO" id="GO:0016887">
    <property type="term" value="F:ATP hydrolysis activity"/>
    <property type="evidence" value="ECO:0007669"/>
    <property type="project" value="InterPro"/>
</dbReference>
<dbReference type="PANTHER" id="PTHR45797:SF1">
    <property type="entry name" value="HELICASE ARIP4"/>
    <property type="match status" value="1"/>
</dbReference>
<proteinExistence type="inferred from homology"/>
<feature type="domain" description="Helicase C-terminal" evidence="9">
    <location>
        <begin position="1"/>
        <end position="67"/>
    </location>
</feature>
<dbReference type="CDD" id="cd18793">
    <property type="entry name" value="SF2_C_SNF"/>
    <property type="match status" value="1"/>
</dbReference>
<evidence type="ECO:0000256" key="3">
    <source>
        <dbReference type="ARBA" id="ARBA00022741"/>
    </source>
</evidence>
<dbReference type="Proteomes" id="UP000824469">
    <property type="component" value="Unassembled WGS sequence"/>
</dbReference>
<feature type="non-terminal residue" evidence="10">
    <location>
        <position position="1"/>
    </location>
</feature>
<evidence type="ECO:0000313" key="11">
    <source>
        <dbReference type="Proteomes" id="UP000824469"/>
    </source>
</evidence>
<evidence type="ECO:0000256" key="4">
    <source>
        <dbReference type="ARBA" id="ARBA00022801"/>
    </source>
</evidence>
<evidence type="ECO:0000313" key="10">
    <source>
        <dbReference type="EMBL" id="KAH9311736.1"/>
    </source>
</evidence>
<dbReference type="SUPFAM" id="SSF52540">
    <property type="entry name" value="P-loop containing nucleoside triphosphate hydrolases"/>
    <property type="match status" value="1"/>
</dbReference>
<dbReference type="AlphaFoldDB" id="A0AA38L191"/>
<evidence type="ECO:0000256" key="7">
    <source>
        <dbReference type="ARBA" id="ARBA00023125"/>
    </source>
</evidence>
<evidence type="ECO:0000256" key="1">
    <source>
        <dbReference type="ARBA" id="ARBA00004123"/>
    </source>
</evidence>
<reference evidence="10 11" key="1">
    <citation type="journal article" date="2021" name="Nat. Plants">
        <title>The Taxus genome provides insights into paclitaxel biosynthesis.</title>
        <authorList>
            <person name="Xiong X."/>
            <person name="Gou J."/>
            <person name="Liao Q."/>
            <person name="Li Y."/>
            <person name="Zhou Q."/>
            <person name="Bi G."/>
            <person name="Li C."/>
            <person name="Du R."/>
            <person name="Wang X."/>
            <person name="Sun T."/>
            <person name="Guo L."/>
            <person name="Liang H."/>
            <person name="Lu P."/>
            <person name="Wu Y."/>
            <person name="Zhang Z."/>
            <person name="Ro D.K."/>
            <person name="Shang Y."/>
            <person name="Huang S."/>
            <person name="Yan J."/>
        </authorList>
    </citation>
    <scope>NUCLEOTIDE SEQUENCE [LARGE SCALE GENOMIC DNA]</scope>
    <source>
        <strain evidence="10">Ta-2019</strain>
    </source>
</reference>
<evidence type="ECO:0000259" key="9">
    <source>
        <dbReference type="PROSITE" id="PS51194"/>
    </source>
</evidence>
<dbReference type="EMBL" id="JAHRHJ020000006">
    <property type="protein sequence ID" value="KAH9311736.1"/>
    <property type="molecule type" value="Genomic_DNA"/>
</dbReference>
<feature type="non-terminal residue" evidence="10">
    <location>
        <position position="67"/>
    </location>
</feature>
<keyword evidence="8" id="KW-0539">Nucleus</keyword>
<dbReference type="PANTHER" id="PTHR45797">
    <property type="entry name" value="RAD54-LIKE"/>
    <property type="match status" value="1"/>
</dbReference>
<gene>
    <name evidence="10" type="ORF">KI387_026771</name>
</gene>
<protein>
    <recommendedName>
        <fullName evidence="9">Helicase C-terminal domain-containing protein</fullName>
    </recommendedName>
</protein>